<feature type="domain" description="Phage capsid-like C-terminal" evidence="3">
    <location>
        <begin position="143"/>
        <end position="382"/>
    </location>
</feature>
<dbReference type="InterPro" id="IPR024455">
    <property type="entry name" value="Phage_capsid"/>
</dbReference>
<comment type="caution">
    <text evidence="4">The sequence shown here is derived from an EMBL/GenBank/DDBJ whole genome shotgun (WGS) entry which is preliminary data.</text>
</comment>
<dbReference type="Pfam" id="PF05065">
    <property type="entry name" value="Phage_capsid"/>
    <property type="match status" value="1"/>
</dbReference>
<organism evidence="4 5">
    <name type="scientific">Oceanobacillus neutriphilus</name>
    <dbReference type="NCBI Taxonomy" id="531815"/>
    <lineage>
        <taxon>Bacteria</taxon>
        <taxon>Bacillati</taxon>
        <taxon>Bacillota</taxon>
        <taxon>Bacilli</taxon>
        <taxon>Bacillales</taxon>
        <taxon>Bacillaceae</taxon>
        <taxon>Oceanobacillus</taxon>
    </lineage>
</organism>
<comment type="subcellular location">
    <subcellularLocation>
        <location evidence="1">Virion</location>
    </subcellularLocation>
</comment>
<keyword evidence="5" id="KW-1185">Reference proteome</keyword>
<feature type="coiled-coil region" evidence="2">
    <location>
        <begin position="52"/>
        <end position="79"/>
    </location>
</feature>
<gene>
    <name evidence="4" type="ORF">GCM10011346_52320</name>
</gene>
<evidence type="ECO:0000259" key="3">
    <source>
        <dbReference type="Pfam" id="PF05065"/>
    </source>
</evidence>
<protein>
    <submittedName>
        <fullName evidence="4">Phage capsid protein</fullName>
    </submittedName>
</protein>
<name>A0ABQ2P3L2_9BACI</name>
<evidence type="ECO:0000256" key="1">
    <source>
        <dbReference type="ARBA" id="ARBA00004328"/>
    </source>
</evidence>
<evidence type="ECO:0000256" key="2">
    <source>
        <dbReference type="SAM" id="Coils"/>
    </source>
</evidence>
<keyword evidence="2" id="KW-0175">Coiled coil</keyword>
<reference evidence="5" key="1">
    <citation type="journal article" date="2019" name="Int. J. Syst. Evol. Microbiol.">
        <title>The Global Catalogue of Microorganisms (GCM) 10K type strain sequencing project: providing services to taxonomists for standard genome sequencing and annotation.</title>
        <authorList>
            <consortium name="The Broad Institute Genomics Platform"/>
            <consortium name="The Broad Institute Genome Sequencing Center for Infectious Disease"/>
            <person name="Wu L."/>
            <person name="Ma J."/>
        </authorList>
    </citation>
    <scope>NUCLEOTIDE SEQUENCE [LARGE SCALE GENOMIC DNA]</scope>
    <source>
        <strain evidence="5">CGMCC 1.7693</strain>
    </source>
</reference>
<proteinExistence type="predicted"/>
<sequence>MNKYLKLDLQHFGDKTLYELKQNMSTIGQQLQKVEGDLSQKAIDPSASMEEIQKLQKSKDDLKARFDVIKEQHDQMETEQKAKFSQQQAQQQRAGFEGLRQEEKMVKAKAEFIRASIQGRPVSDEAKQLIAIPAGNETGGDKFLPTNMQKELVHEPFEKNQLREVAKTTAIKGLEVPKIAYSIDDDDFIDDKQTAKEIELKGDTATFGRNKFKVKVKLSDTVVHGSDVELTSFVDNALRSGLAGKEKKDALSEDPKTGLGHMSFYNESDVKRVSGEDLYEAITNSISDLHEAYRDNAQIVMRFADYMKIVKALSNGNTSFFDAPPEKVLGKPVTFADGAINPIVGDFNYFQINYDAMTYDSDKDVDAGNYLFVLTAWYDQQRLLDSAFRIAKVAKEETP</sequence>
<accession>A0ABQ2P3L2</accession>
<evidence type="ECO:0000313" key="4">
    <source>
        <dbReference type="EMBL" id="GGP17235.1"/>
    </source>
</evidence>
<dbReference type="SUPFAM" id="SSF56563">
    <property type="entry name" value="Major capsid protein gp5"/>
    <property type="match status" value="1"/>
</dbReference>
<dbReference type="InterPro" id="IPR054612">
    <property type="entry name" value="Phage_capsid-like_C"/>
</dbReference>
<dbReference type="EMBL" id="BMLW01000028">
    <property type="protein sequence ID" value="GGP17235.1"/>
    <property type="molecule type" value="Genomic_DNA"/>
</dbReference>
<dbReference type="NCBIfam" id="TIGR01554">
    <property type="entry name" value="major_cap_HK97"/>
    <property type="match status" value="1"/>
</dbReference>
<dbReference type="RefSeq" id="WP_188738713.1">
    <property type="nucleotide sequence ID" value="NZ_BMLW01000028.1"/>
</dbReference>
<evidence type="ECO:0000313" key="5">
    <source>
        <dbReference type="Proteomes" id="UP000641206"/>
    </source>
</evidence>
<dbReference type="Proteomes" id="UP000641206">
    <property type="component" value="Unassembled WGS sequence"/>
</dbReference>